<keyword evidence="3" id="KW-1185">Reference proteome</keyword>
<dbReference type="VEuPathDB" id="FungiDB:TREMEDRAFT_60142"/>
<evidence type="ECO:0000313" key="3">
    <source>
        <dbReference type="Proteomes" id="UP000289152"/>
    </source>
</evidence>
<dbReference type="Gene3D" id="3.40.50.720">
    <property type="entry name" value="NAD(P)-binding Rossmann-like Domain"/>
    <property type="match status" value="1"/>
</dbReference>
<dbReference type="Pfam" id="PF01370">
    <property type="entry name" value="Epimerase"/>
    <property type="match status" value="1"/>
</dbReference>
<reference evidence="2 3" key="1">
    <citation type="submission" date="2016-06" db="EMBL/GenBank/DDBJ databases">
        <title>Evolution of pathogenesis and genome organization in the Tremellales.</title>
        <authorList>
            <person name="Cuomo C."/>
            <person name="Litvintseva A."/>
            <person name="Heitman J."/>
            <person name="Chen Y."/>
            <person name="Sun S."/>
            <person name="Springer D."/>
            <person name="Dromer F."/>
            <person name="Young S."/>
            <person name="Zeng Q."/>
            <person name="Chapman S."/>
            <person name="Gujja S."/>
            <person name="Saif S."/>
            <person name="Birren B."/>
        </authorList>
    </citation>
    <scope>NUCLEOTIDE SEQUENCE [LARGE SCALE GENOMIC DNA]</scope>
    <source>
        <strain evidence="2 3">ATCC 28783</strain>
    </source>
</reference>
<dbReference type="Proteomes" id="UP000289152">
    <property type="component" value="Unassembled WGS sequence"/>
</dbReference>
<sequence length="359" mass="39911">MFSPILEIVIFGHLRFSESQHMTTPLQNPIQLFKSSTKDQFSSSRFKFYSKMKVLVLGASGFIGNAVTLAFVRAGHIVYGQTRDPEVGKELSKEEVIPILCDPYTDEGKDVYAPIAKQVDVFVDCLKSGGAEKALGTLNHFLSLVQSRPKAGPKPTYIYCGGLWSWSRGSGGLESWTDERQPRSEYNPAVAWREKVEEPLLLDERIYGTVIRASMLYGRSGSHVGRNIFEVAFQAATNGNGVFETLGKEDTRLQTIHADDLAELFVRVGERGPICRGQTFLGANPQSESLLDLLNAVIRVSGCKGYKLLGPKTPYDDCWVSTLNLRPSLGYALTGWQPRKMSLVDSMDTLWTAYLAHRE</sequence>
<evidence type="ECO:0000259" key="1">
    <source>
        <dbReference type="Pfam" id="PF01370"/>
    </source>
</evidence>
<proteinExistence type="predicted"/>
<protein>
    <recommendedName>
        <fullName evidence="1">NAD-dependent epimerase/dehydratase domain-containing protein</fullName>
    </recommendedName>
</protein>
<organism evidence="2 3">
    <name type="scientific">Tremella mesenterica</name>
    <name type="common">Jelly fungus</name>
    <dbReference type="NCBI Taxonomy" id="5217"/>
    <lineage>
        <taxon>Eukaryota</taxon>
        <taxon>Fungi</taxon>
        <taxon>Dikarya</taxon>
        <taxon>Basidiomycota</taxon>
        <taxon>Agaricomycotina</taxon>
        <taxon>Tremellomycetes</taxon>
        <taxon>Tremellales</taxon>
        <taxon>Tremellaceae</taxon>
        <taxon>Tremella</taxon>
    </lineage>
</organism>
<dbReference type="SUPFAM" id="SSF51735">
    <property type="entry name" value="NAD(P)-binding Rossmann-fold domains"/>
    <property type="match status" value="1"/>
</dbReference>
<dbReference type="STRING" id="5217.A0A4Q1BBT5"/>
<dbReference type="AlphaFoldDB" id="A0A4Q1BBT5"/>
<dbReference type="PANTHER" id="PTHR48079">
    <property type="entry name" value="PROTEIN YEEZ"/>
    <property type="match status" value="1"/>
</dbReference>
<dbReference type="GO" id="GO:0005737">
    <property type="term" value="C:cytoplasm"/>
    <property type="evidence" value="ECO:0007669"/>
    <property type="project" value="TreeGrafter"/>
</dbReference>
<dbReference type="PANTHER" id="PTHR48079:SF3">
    <property type="entry name" value="NAD-DEPENDENT EPIMERASE_DEHYDRATASE DOMAIN-CONTAINING PROTEIN"/>
    <property type="match status" value="1"/>
</dbReference>
<dbReference type="InterPro" id="IPR001509">
    <property type="entry name" value="Epimerase_deHydtase"/>
</dbReference>
<evidence type="ECO:0000313" key="2">
    <source>
        <dbReference type="EMBL" id="RXK36288.1"/>
    </source>
</evidence>
<dbReference type="InterPro" id="IPR051783">
    <property type="entry name" value="NAD(P)-dependent_oxidoreduct"/>
</dbReference>
<accession>A0A4Q1BBT5</accession>
<dbReference type="GO" id="GO:0004029">
    <property type="term" value="F:aldehyde dehydrogenase (NAD+) activity"/>
    <property type="evidence" value="ECO:0007669"/>
    <property type="project" value="TreeGrafter"/>
</dbReference>
<comment type="caution">
    <text evidence="2">The sequence shown here is derived from an EMBL/GenBank/DDBJ whole genome shotgun (WGS) entry which is preliminary data.</text>
</comment>
<dbReference type="InterPro" id="IPR036291">
    <property type="entry name" value="NAD(P)-bd_dom_sf"/>
</dbReference>
<dbReference type="OrthoDB" id="10000533at2759"/>
<gene>
    <name evidence="2" type="ORF">M231_06424</name>
</gene>
<name>A0A4Q1BBT5_TREME</name>
<dbReference type="InParanoid" id="A0A4Q1BBT5"/>
<feature type="domain" description="NAD-dependent epimerase/dehydratase" evidence="1">
    <location>
        <begin position="54"/>
        <end position="271"/>
    </location>
</feature>
<dbReference type="EMBL" id="SDIL01000102">
    <property type="protein sequence ID" value="RXK36288.1"/>
    <property type="molecule type" value="Genomic_DNA"/>
</dbReference>